<dbReference type="EMBL" id="SGXD01000001">
    <property type="protein sequence ID" value="RZS91417.1"/>
    <property type="molecule type" value="Genomic_DNA"/>
</dbReference>
<evidence type="ECO:0000313" key="14">
    <source>
        <dbReference type="Proteomes" id="UP000293638"/>
    </source>
</evidence>
<reference evidence="13 14" key="1">
    <citation type="submission" date="2019-02" db="EMBL/GenBank/DDBJ databases">
        <title>Genomic Encyclopedia of Type Strains, Phase IV (KMG-IV): sequencing the most valuable type-strain genomes for metagenomic binning, comparative biology and taxonomic classification.</title>
        <authorList>
            <person name="Goeker M."/>
        </authorList>
    </citation>
    <scope>NUCLEOTIDE SEQUENCE [LARGE SCALE GENOMIC DNA]</scope>
    <source>
        <strain evidence="13 14">DSM 45622</strain>
    </source>
</reference>
<comment type="similarity">
    <text evidence="3">Belongs to the FliG family.</text>
</comment>
<dbReference type="GO" id="GO:0003774">
    <property type="term" value="F:cytoskeletal motor activity"/>
    <property type="evidence" value="ECO:0007669"/>
    <property type="project" value="InterPro"/>
</dbReference>
<keyword evidence="7" id="KW-0283">Flagellar rotation</keyword>
<dbReference type="GO" id="GO:0009425">
    <property type="term" value="C:bacterial-type flagellum basal body"/>
    <property type="evidence" value="ECO:0007669"/>
    <property type="project" value="UniProtKB-SubCell"/>
</dbReference>
<dbReference type="NCBIfam" id="TIGR00207">
    <property type="entry name" value="fliG"/>
    <property type="match status" value="1"/>
</dbReference>
<dbReference type="PIRSF" id="PIRSF003161">
    <property type="entry name" value="FliG"/>
    <property type="match status" value="1"/>
</dbReference>
<keyword evidence="5" id="KW-1003">Cell membrane</keyword>
<dbReference type="AlphaFoldDB" id="A0A4Q7NW34"/>
<evidence type="ECO:0000259" key="11">
    <source>
        <dbReference type="Pfam" id="PF14841"/>
    </source>
</evidence>
<dbReference type="SUPFAM" id="SSF48029">
    <property type="entry name" value="FliG"/>
    <property type="match status" value="2"/>
</dbReference>
<comment type="caution">
    <text evidence="13">The sequence shown here is derived from an EMBL/GenBank/DDBJ whole genome shotgun (WGS) entry which is preliminary data.</text>
</comment>
<dbReference type="InterPro" id="IPR000090">
    <property type="entry name" value="Flg_Motor_Flig"/>
</dbReference>
<feature type="domain" description="Flagellar motor switch protein FliG middle" evidence="11">
    <location>
        <begin position="114"/>
        <end position="187"/>
    </location>
</feature>
<sequence length="335" mass="37274">MPELSGLQKTAVLMVGMGPEASAKVLSHLRESEVEQITAEILRMREIEQDTARDVFEEFHGIVKAKSFVAQGGTDFARELLSMSLGVEKAVELMNRLTAAFAETPFHFLSRADPRQLISFLQDEHPQVIALVLAHLTADMASVVLGGLPPELQSEVAHRIAVMDRTSPEVVRQVEDMLKKKLSSVLQPSELSTVGGLQPLVDIINRADRSTERLILEGLESRDRALAEEIRSKMFMFEDIVQLDDKSIQLVLREVQSSELATSLKGVSQEVRMKIMKNLSERAAQNLADEVEMLGPVRLKQVEEGQAKILQVIRKLEESGQLVIRRAGGDDEFVD</sequence>
<feature type="domain" description="Flagellar motor switch protein FliG N-terminal" evidence="12">
    <location>
        <begin position="3"/>
        <end position="106"/>
    </location>
</feature>
<keyword evidence="13" id="KW-0969">Cilium</keyword>
<proteinExistence type="inferred from homology"/>
<evidence type="ECO:0000256" key="8">
    <source>
        <dbReference type="ARBA" id="ARBA00023136"/>
    </source>
</evidence>
<evidence type="ECO:0000256" key="4">
    <source>
        <dbReference type="ARBA" id="ARBA00021870"/>
    </source>
</evidence>
<comment type="subcellular location">
    <subcellularLocation>
        <location evidence="1">Bacterial flagellum basal body</location>
    </subcellularLocation>
    <subcellularLocation>
        <location evidence="2">Cell membrane</location>
        <topology evidence="2">Peripheral membrane protein</topology>
        <orientation evidence="2">Cytoplasmic side</orientation>
    </subcellularLocation>
</comment>
<evidence type="ECO:0000313" key="13">
    <source>
        <dbReference type="EMBL" id="RZS91417.1"/>
    </source>
</evidence>
<accession>A0A4Q7NW34</accession>
<evidence type="ECO:0000256" key="7">
    <source>
        <dbReference type="ARBA" id="ARBA00022779"/>
    </source>
</evidence>
<keyword evidence="14" id="KW-1185">Reference proteome</keyword>
<keyword evidence="13" id="KW-0282">Flagellum</keyword>
<dbReference type="PANTHER" id="PTHR30534">
    <property type="entry name" value="FLAGELLAR MOTOR SWITCH PROTEIN FLIG"/>
    <property type="match status" value="1"/>
</dbReference>
<dbReference type="PANTHER" id="PTHR30534:SF0">
    <property type="entry name" value="FLAGELLAR MOTOR SWITCH PROTEIN FLIG"/>
    <property type="match status" value="1"/>
</dbReference>
<dbReference type="Gene3D" id="1.10.220.30">
    <property type="match status" value="3"/>
</dbReference>
<dbReference type="PRINTS" id="PR00954">
    <property type="entry name" value="FLGMOTORFLIG"/>
</dbReference>
<dbReference type="Pfam" id="PF14841">
    <property type="entry name" value="FliG_M"/>
    <property type="match status" value="1"/>
</dbReference>
<organism evidence="13 14">
    <name type="scientific">Motilibacter rhizosphaerae</name>
    <dbReference type="NCBI Taxonomy" id="598652"/>
    <lineage>
        <taxon>Bacteria</taxon>
        <taxon>Bacillati</taxon>
        <taxon>Actinomycetota</taxon>
        <taxon>Actinomycetes</taxon>
        <taxon>Motilibacterales</taxon>
        <taxon>Motilibacteraceae</taxon>
        <taxon>Motilibacter</taxon>
    </lineage>
</organism>
<gene>
    <name evidence="13" type="ORF">EV189_0658</name>
</gene>
<dbReference type="Proteomes" id="UP000293638">
    <property type="component" value="Unassembled WGS sequence"/>
</dbReference>
<dbReference type="Pfam" id="PF01706">
    <property type="entry name" value="FliG_C"/>
    <property type="match status" value="1"/>
</dbReference>
<dbReference type="InterPro" id="IPR023087">
    <property type="entry name" value="Flg_Motor_Flig_C"/>
</dbReference>
<evidence type="ECO:0000256" key="5">
    <source>
        <dbReference type="ARBA" id="ARBA00022475"/>
    </source>
</evidence>
<evidence type="ECO:0000259" key="10">
    <source>
        <dbReference type="Pfam" id="PF01706"/>
    </source>
</evidence>
<feature type="domain" description="Flagellar motor switch protein FliG C-terminal" evidence="10">
    <location>
        <begin position="218"/>
        <end position="324"/>
    </location>
</feature>
<evidence type="ECO:0000256" key="1">
    <source>
        <dbReference type="ARBA" id="ARBA00004117"/>
    </source>
</evidence>
<dbReference type="InterPro" id="IPR032779">
    <property type="entry name" value="FliG_M"/>
</dbReference>
<protein>
    <recommendedName>
        <fullName evidence="4">Flagellar motor switch protein FliG</fullName>
    </recommendedName>
</protein>
<evidence type="ECO:0000256" key="9">
    <source>
        <dbReference type="ARBA" id="ARBA00023143"/>
    </source>
</evidence>
<keyword evidence="8" id="KW-0472">Membrane</keyword>
<keyword evidence="6" id="KW-0145">Chemotaxis</keyword>
<dbReference type="InterPro" id="IPR028263">
    <property type="entry name" value="FliG_N"/>
</dbReference>
<dbReference type="Pfam" id="PF14842">
    <property type="entry name" value="FliG_N"/>
    <property type="match status" value="1"/>
</dbReference>
<keyword evidence="13" id="KW-0966">Cell projection</keyword>
<evidence type="ECO:0000256" key="2">
    <source>
        <dbReference type="ARBA" id="ARBA00004413"/>
    </source>
</evidence>
<keyword evidence="9" id="KW-0975">Bacterial flagellum</keyword>
<dbReference type="InterPro" id="IPR011002">
    <property type="entry name" value="FliG_a-hlx"/>
</dbReference>
<evidence type="ECO:0000256" key="3">
    <source>
        <dbReference type="ARBA" id="ARBA00010299"/>
    </source>
</evidence>
<dbReference type="GO" id="GO:0071973">
    <property type="term" value="P:bacterial-type flagellum-dependent cell motility"/>
    <property type="evidence" value="ECO:0007669"/>
    <property type="project" value="InterPro"/>
</dbReference>
<evidence type="ECO:0000259" key="12">
    <source>
        <dbReference type="Pfam" id="PF14842"/>
    </source>
</evidence>
<evidence type="ECO:0000256" key="6">
    <source>
        <dbReference type="ARBA" id="ARBA00022500"/>
    </source>
</evidence>
<dbReference type="GO" id="GO:0006935">
    <property type="term" value="P:chemotaxis"/>
    <property type="evidence" value="ECO:0007669"/>
    <property type="project" value="UniProtKB-KW"/>
</dbReference>
<dbReference type="GO" id="GO:0005886">
    <property type="term" value="C:plasma membrane"/>
    <property type="evidence" value="ECO:0007669"/>
    <property type="project" value="UniProtKB-SubCell"/>
</dbReference>
<name>A0A4Q7NW34_9ACTN</name>